<evidence type="ECO:0000256" key="3">
    <source>
        <dbReference type="ARBA" id="ARBA00022490"/>
    </source>
</evidence>
<feature type="domain" description="NAA35-like N-terminal" evidence="5">
    <location>
        <begin position="27"/>
        <end position="187"/>
    </location>
</feature>
<sequence length="786" mass="87595">MEPTLKASEYVDARPLLERALAELSKGQLIRDERYAMMDLMSAIEINDARTDTFLHAQKERQARSADLPPFDPTIELSAEEVIWVHDEVLRLEATFRDGHPLSSTLWTCNLLRPWSLSELCDPRTRSSGTSHEDRSRPIQLRTIVLRALLLGTLKTSEIVWEETGKAQLYEHEDVHLSLSTLTFNSLMSVCYPPTTSSPLPPSDPPRAGPPSQQPQERTVSVDDVLRDLDTALHWVQEAQASDTEWAEDARLLDQLRLRLMMRIDLLYGVALLTFPAHTSPRTITHHFDRLVSYSAALSPASEASSRTFAPSSALRSFFLPIASIPLLATQQPPRPVTPVSIGEAYGQLLDIARDVKGLMALWSAWVEGDAGWKDLAEWTRERGKKPSVPYTRSMQQSVIASPSHIFSVSNHLHLSLSFLRTLVPLAPSHFNTLFSTLLSQRSIETDPSQLAHETIGFFERLASEFLIKSSVQLCGQNRGRQRRLAIKSLQGWLDLARVADDVVVPLLISLLPSLPLDAEGRQELECGTRCISKAIEVLVMLLAVEALMSGLEEQVGLYDAEEEKRQAWWIGGRLAHQVATLLTELSRVCRTKWEGAEYVEAKQLEAEAMRHMCEASFSMSIILPFDPAPPKFSNPFLANLAVPLQEAARGRFLQRFDWLDVLPQPRSEKLANWNAYETAVEEARSLTPFGAAEIATKAYGAAVSALTAAATIPLTERGVAVQPEQSLRRLAALRRTAIANQNCLSTLTCSLSEKAGAATNNGDDTRRATLKWDHAWFPCWVVVQK</sequence>
<dbReference type="AlphaFoldDB" id="A0A511KG98"/>
<feature type="region of interest" description="Disordered" evidence="4">
    <location>
        <begin position="194"/>
        <end position="220"/>
    </location>
</feature>
<comment type="caution">
    <text evidence="7">The sequence shown here is derived from an EMBL/GenBank/DDBJ whole genome shotgun (WGS) entry which is preliminary data.</text>
</comment>
<dbReference type="InterPro" id="IPR007244">
    <property type="entry name" value="Naa35_N"/>
</dbReference>
<protein>
    <submittedName>
        <fullName evidence="7">Phosphatase and actin regulator</fullName>
    </submittedName>
</protein>
<comment type="similarity">
    <text evidence="2">Belongs to the MAK10 family.</text>
</comment>
<dbReference type="PANTHER" id="PTHR21373:SF0">
    <property type="entry name" value="N-ALPHA-ACETYLTRANSFERASE 35, NATC AUXILIARY SUBUNIT"/>
    <property type="match status" value="1"/>
</dbReference>
<accession>A0A511KG98</accession>
<dbReference type="EMBL" id="BJWK01000008">
    <property type="protein sequence ID" value="GEM09400.1"/>
    <property type="molecule type" value="Genomic_DNA"/>
</dbReference>
<reference evidence="7 8" key="1">
    <citation type="submission" date="2019-07" db="EMBL/GenBank/DDBJ databases">
        <title>Rhodotorula toruloides NBRC10032 genome sequencing.</title>
        <authorList>
            <person name="Shida Y."/>
            <person name="Takaku H."/>
            <person name="Ogasawara W."/>
            <person name="Mori K."/>
        </authorList>
    </citation>
    <scope>NUCLEOTIDE SEQUENCE [LARGE SCALE GENOMIC DNA]</scope>
    <source>
        <strain evidence="7 8">NBRC10032</strain>
    </source>
</reference>
<keyword evidence="3" id="KW-0963">Cytoplasm</keyword>
<evidence type="ECO:0000313" key="8">
    <source>
        <dbReference type="Proteomes" id="UP000321518"/>
    </source>
</evidence>
<proteinExistence type="inferred from homology"/>
<comment type="subcellular location">
    <subcellularLocation>
        <location evidence="1">Cytoplasm</location>
    </subcellularLocation>
</comment>
<evidence type="ECO:0000256" key="1">
    <source>
        <dbReference type="ARBA" id="ARBA00004496"/>
    </source>
</evidence>
<organism evidence="7 8">
    <name type="scientific">Rhodotorula toruloides</name>
    <name type="common">Yeast</name>
    <name type="synonym">Rhodosporidium toruloides</name>
    <dbReference type="NCBI Taxonomy" id="5286"/>
    <lineage>
        <taxon>Eukaryota</taxon>
        <taxon>Fungi</taxon>
        <taxon>Dikarya</taxon>
        <taxon>Basidiomycota</taxon>
        <taxon>Pucciniomycotina</taxon>
        <taxon>Microbotryomycetes</taxon>
        <taxon>Sporidiobolales</taxon>
        <taxon>Sporidiobolaceae</taxon>
        <taxon>Rhodotorula</taxon>
    </lineage>
</organism>
<dbReference type="InterPro" id="IPR057982">
    <property type="entry name" value="TPR_NAA35"/>
</dbReference>
<evidence type="ECO:0000256" key="2">
    <source>
        <dbReference type="ARBA" id="ARBA00006289"/>
    </source>
</evidence>
<dbReference type="Proteomes" id="UP000321518">
    <property type="component" value="Unassembled WGS sequence"/>
</dbReference>
<feature type="domain" description="NAA35-like TPR repeats" evidence="6">
    <location>
        <begin position="390"/>
        <end position="714"/>
    </location>
</feature>
<dbReference type="InterPro" id="IPR057983">
    <property type="entry name" value="NAA35-like_N"/>
</dbReference>
<name>A0A511KG98_RHOTO</name>
<dbReference type="GO" id="GO:0031417">
    <property type="term" value="C:NatC complex"/>
    <property type="evidence" value="ECO:0007669"/>
    <property type="project" value="InterPro"/>
</dbReference>
<dbReference type="PANTHER" id="PTHR21373">
    <property type="entry name" value="GLUCOSE REPRESSIBLE PROTEIN MAK10"/>
    <property type="match status" value="1"/>
</dbReference>
<dbReference type="Pfam" id="PF25789">
    <property type="entry name" value="TPR_NAA35"/>
    <property type="match status" value="1"/>
</dbReference>
<evidence type="ECO:0000256" key="4">
    <source>
        <dbReference type="SAM" id="MobiDB-lite"/>
    </source>
</evidence>
<dbReference type="Pfam" id="PF04112">
    <property type="entry name" value="Mak10"/>
    <property type="match status" value="1"/>
</dbReference>
<evidence type="ECO:0000313" key="7">
    <source>
        <dbReference type="EMBL" id="GEM09400.1"/>
    </source>
</evidence>
<dbReference type="OrthoDB" id="269405at2759"/>
<feature type="compositionally biased region" description="Pro residues" evidence="4">
    <location>
        <begin position="199"/>
        <end position="213"/>
    </location>
</feature>
<gene>
    <name evidence="7" type="ORF">Rt10032_c08g3417</name>
</gene>
<evidence type="ECO:0000259" key="6">
    <source>
        <dbReference type="Pfam" id="PF25789"/>
    </source>
</evidence>
<evidence type="ECO:0000259" key="5">
    <source>
        <dbReference type="Pfam" id="PF04112"/>
    </source>
</evidence>